<keyword evidence="2" id="KW-1185">Reference proteome</keyword>
<reference evidence="1 2" key="1">
    <citation type="submission" date="2014-04" db="EMBL/GenBank/DDBJ databases">
        <authorList>
            <consortium name="DOE Joint Genome Institute"/>
            <person name="Kuo A."/>
            <person name="Ruytinx J."/>
            <person name="Rineau F."/>
            <person name="Colpaert J."/>
            <person name="Kohler A."/>
            <person name="Nagy L.G."/>
            <person name="Floudas D."/>
            <person name="Copeland A."/>
            <person name="Barry K.W."/>
            <person name="Cichocki N."/>
            <person name="Veneault-Fourrey C."/>
            <person name="LaButti K."/>
            <person name="Lindquist E.A."/>
            <person name="Lipzen A."/>
            <person name="Lundell T."/>
            <person name="Morin E."/>
            <person name="Murat C."/>
            <person name="Sun H."/>
            <person name="Tunlid A."/>
            <person name="Henrissat B."/>
            <person name="Grigoriev I.V."/>
            <person name="Hibbett D.S."/>
            <person name="Martin F."/>
            <person name="Nordberg H.P."/>
            <person name="Cantor M.N."/>
            <person name="Hua S.X."/>
        </authorList>
    </citation>
    <scope>NUCLEOTIDE SEQUENCE [LARGE SCALE GENOMIC DNA]</scope>
    <source>
        <strain evidence="1 2">UH-Slu-Lm8-n1</strain>
    </source>
</reference>
<reference evidence="2" key="2">
    <citation type="submission" date="2015-01" db="EMBL/GenBank/DDBJ databases">
        <title>Evolutionary Origins and Diversification of the Mycorrhizal Mutualists.</title>
        <authorList>
            <consortium name="DOE Joint Genome Institute"/>
            <consortium name="Mycorrhizal Genomics Consortium"/>
            <person name="Kohler A."/>
            <person name="Kuo A."/>
            <person name="Nagy L.G."/>
            <person name="Floudas D."/>
            <person name="Copeland A."/>
            <person name="Barry K.W."/>
            <person name="Cichocki N."/>
            <person name="Veneault-Fourrey C."/>
            <person name="LaButti K."/>
            <person name="Lindquist E.A."/>
            <person name="Lipzen A."/>
            <person name="Lundell T."/>
            <person name="Morin E."/>
            <person name="Murat C."/>
            <person name="Riley R."/>
            <person name="Ohm R."/>
            <person name="Sun H."/>
            <person name="Tunlid A."/>
            <person name="Henrissat B."/>
            <person name="Grigoriev I.V."/>
            <person name="Hibbett D.S."/>
            <person name="Martin F."/>
        </authorList>
    </citation>
    <scope>NUCLEOTIDE SEQUENCE [LARGE SCALE GENOMIC DNA]</scope>
    <source>
        <strain evidence="2">UH-Slu-Lm8-n1</strain>
    </source>
</reference>
<proteinExistence type="predicted"/>
<evidence type="ECO:0000313" key="1">
    <source>
        <dbReference type="EMBL" id="KIK49042.1"/>
    </source>
</evidence>
<dbReference type="Proteomes" id="UP000054485">
    <property type="component" value="Unassembled WGS sequence"/>
</dbReference>
<organism evidence="1 2">
    <name type="scientific">Suillus luteus UH-Slu-Lm8-n1</name>
    <dbReference type="NCBI Taxonomy" id="930992"/>
    <lineage>
        <taxon>Eukaryota</taxon>
        <taxon>Fungi</taxon>
        <taxon>Dikarya</taxon>
        <taxon>Basidiomycota</taxon>
        <taxon>Agaricomycotina</taxon>
        <taxon>Agaricomycetes</taxon>
        <taxon>Agaricomycetidae</taxon>
        <taxon>Boletales</taxon>
        <taxon>Suillineae</taxon>
        <taxon>Suillaceae</taxon>
        <taxon>Suillus</taxon>
    </lineage>
</organism>
<protein>
    <submittedName>
        <fullName evidence="1">Uncharacterized protein</fullName>
    </submittedName>
</protein>
<dbReference type="OrthoDB" id="10492947at2759"/>
<sequence>MDKTQHGKDEITDERLKPEIRLEIRASFRTNSHRGHYDHRIDCCGANVVTCFPADIGLQQG</sequence>
<dbReference type="EMBL" id="KN835134">
    <property type="protein sequence ID" value="KIK49042.1"/>
    <property type="molecule type" value="Genomic_DNA"/>
</dbReference>
<evidence type="ECO:0000313" key="2">
    <source>
        <dbReference type="Proteomes" id="UP000054485"/>
    </source>
</evidence>
<name>A0A0D0BU26_9AGAM</name>
<dbReference type="HOGENOM" id="CLU_2924257_0_0_1"/>
<dbReference type="AlphaFoldDB" id="A0A0D0BU26"/>
<dbReference type="InParanoid" id="A0A0D0BU26"/>
<gene>
    <name evidence="1" type="ORF">CY34DRAFT_797422</name>
</gene>
<accession>A0A0D0BU26</accession>